<evidence type="ECO:0000259" key="1">
    <source>
        <dbReference type="Pfam" id="PF00535"/>
    </source>
</evidence>
<protein>
    <submittedName>
        <fullName evidence="2">Glycosyl transferase</fullName>
    </submittedName>
</protein>
<dbReference type="SUPFAM" id="SSF53448">
    <property type="entry name" value="Nucleotide-diphospho-sugar transferases"/>
    <property type="match status" value="1"/>
</dbReference>
<proteinExistence type="predicted"/>
<evidence type="ECO:0000313" key="3">
    <source>
        <dbReference type="Proteomes" id="UP000057158"/>
    </source>
</evidence>
<dbReference type="STRING" id="1603606.DSOUD_1680"/>
<dbReference type="PANTHER" id="PTHR22916">
    <property type="entry name" value="GLYCOSYLTRANSFERASE"/>
    <property type="match status" value="1"/>
</dbReference>
<dbReference type="PANTHER" id="PTHR22916:SF3">
    <property type="entry name" value="UDP-GLCNAC:BETAGAL BETA-1,3-N-ACETYLGLUCOSAMINYLTRANSFERASE-LIKE PROTEIN 1"/>
    <property type="match status" value="1"/>
</dbReference>
<reference evidence="2 3" key="1">
    <citation type="submission" date="2015-07" db="EMBL/GenBank/DDBJ databases">
        <title>Isolation and Genomic Characterization of a Novel Halophilic Metal-Reducing Deltaproteobacterium from the Deep Subsurface.</title>
        <authorList>
            <person name="Badalamenti J.P."/>
            <person name="Summers Z.M."/>
            <person name="Gralnick J.A."/>
            <person name="Bond D.R."/>
        </authorList>
    </citation>
    <scope>NUCLEOTIDE SEQUENCE [LARGE SCALE GENOMIC DNA]</scope>
    <source>
        <strain evidence="2 3">WTL</strain>
    </source>
</reference>
<dbReference type="AlphaFoldDB" id="A0A0M4D164"/>
<dbReference type="GO" id="GO:0016758">
    <property type="term" value="F:hexosyltransferase activity"/>
    <property type="evidence" value="ECO:0007669"/>
    <property type="project" value="UniProtKB-ARBA"/>
</dbReference>
<dbReference type="Pfam" id="PF00535">
    <property type="entry name" value="Glycos_transf_2"/>
    <property type="match status" value="1"/>
</dbReference>
<gene>
    <name evidence="2" type="ORF">DSOUD_1680</name>
</gene>
<feature type="domain" description="Glycosyltransferase 2-like" evidence="1">
    <location>
        <begin position="5"/>
        <end position="112"/>
    </location>
</feature>
<sequence length="320" mass="37036">MHSISVVMTTFNGEKFLIEQLESILNQTLVPHEIIVVDDLSTDNTYKILQDYRQKYPETLKVYQNISRLGINGNFEKAARLSTGDLILFSDQDDVWDRVKIQTMVDHLGRSGLLYSNAVIIDEHGCVLCEDELEFHGVPPIAGRPLVYLLQSNTISGHNILVTRKLLNTAVPFPIEIVYDQWLGIVACLGEGISFLDQALVKHRMHNSNSINNPSIRKKADRSSRRKVSKLFAFRRDSQKKLSILKRILDIGSYEENSIEIVCRYVKHLTYAKSSFFNFKLYNMILKELILLYEYVEPKKLKKIAHKMSRGELYFRVFRY</sequence>
<keyword evidence="2" id="KW-0808">Transferase</keyword>
<dbReference type="InterPro" id="IPR029044">
    <property type="entry name" value="Nucleotide-diphossugar_trans"/>
</dbReference>
<organism evidence="2 3">
    <name type="scientific">Desulfuromonas soudanensis</name>
    <dbReference type="NCBI Taxonomy" id="1603606"/>
    <lineage>
        <taxon>Bacteria</taxon>
        <taxon>Pseudomonadati</taxon>
        <taxon>Thermodesulfobacteriota</taxon>
        <taxon>Desulfuromonadia</taxon>
        <taxon>Desulfuromonadales</taxon>
        <taxon>Desulfuromonadaceae</taxon>
        <taxon>Desulfuromonas</taxon>
    </lineage>
</organism>
<dbReference type="RefSeq" id="WP_157671807.1">
    <property type="nucleotide sequence ID" value="NZ_CP010802.1"/>
</dbReference>
<dbReference type="OrthoDB" id="9786172at2"/>
<dbReference type="EMBL" id="CP010802">
    <property type="protein sequence ID" value="ALC16458.1"/>
    <property type="molecule type" value="Genomic_DNA"/>
</dbReference>
<dbReference type="InterPro" id="IPR001173">
    <property type="entry name" value="Glyco_trans_2-like"/>
</dbReference>
<dbReference type="KEGG" id="des:DSOUD_1680"/>
<dbReference type="Proteomes" id="UP000057158">
    <property type="component" value="Chromosome"/>
</dbReference>
<keyword evidence="3" id="KW-1185">Reference proteome</keyword>
<evidence type="ECO:0000313" key="2">
    <source>
        <dbReference type="EMBL" id="ALC16458.1"/>
    </source>
</evidence>
<dbReference type="Gene3D" id="3.90.550.10">
    <property type="entry name" value="Spore Coat Polysaccharide Biosynthesis Protein SpsA, Chain A"/>
    <property type="match status" value="1"/>
</dbReference>
<accession>A0A0M4D164</accession>
<dbReference type="PATRIC" id="fig|1603606.3.peg.1828"/>
<name>A0A0M4D164_9BACT</name>